<gene>
    <name evidence="1" type="ORF">K1Y79_18625</name>
</gene>
<evidence type="ECO:0000313" key="1">
    <source>
        <dbReference type="EMBL" id="MBW8686362.1"/>
    </source>
</evidence>
<dbReference type="InterPro" id="IPR040807">
    <property type="entry name" value="DUF5522"/>
</dbReference>
<dbReference type="Pfam" id="PF17653">
    <property type="entry name" value="DUF5522"/>
    <property type="match status" value="1"/>
</dbReference>
<dbReference type="Proteomes" id="UP000812961">
    <property type="component" value="Unassembled WGS sequence"/>
</dbReference>
<comment type="caution">
    <text evidence="1">The sequence shown here is derived from an EMBL/GenBank/DDBJ whole genome shotgun (WGS) entry which is preliminary data.</text>
</comment>
<organism evidence="1 2">
    <name type="scientific">Chitinophaga rhizophila</name>
    <dbReference type="NCBI Taxonomy" id="2866212"/>
    <lineage>
        <taxon>Bacteria</taxon>
        <taxon>Pseudomonadati</taxon>
        <taxon>Bacteroidota</taxon>
        <taxon>Chitinophagia</taxon>
        <taxon>Chitinophagales</taxon>
        <taxon>Chitinophagaceae</taxon>
        <taxon>Chitinophaga</taxon>
    </lineage>
</organism>
<proteinExistence type="predicted"/>
<evidence type="ECO:0000313" key="2">
    <source>
        <dbReference type="Proteomes" id="UP000812961"/>
    </source>
</evidence>
<dbReference type="EMBL" id="JAICCF010000003">
    <property type="protein sequence ID" value="MBW8686362.1"/>
    <property type="molecule type" value="Genomic_DNA"/>
</dbReference>
<keyword evidence="2" id="KW-1185">Reference proteome</keyword>
<reference evidence="1 2" key="1">
    <citation type="submission" date="2021-08" db="EMBL/GenBank/DDBJ databases">
        <title>The genome sequence of Chitinophaga sp. B61.</title>
        <authorList>
            <person name="Zhang X."/>
        </authorList>
    </citation>
    <scope>NUCLEOTIDE SEQUENCE [LARGE SCALE GENOMIC DNA]</scope>
    <source>
        <strain evidence="1 2">B61</strain>
    </source>
</reference>
<protein>
    <submittedName>
        <fullName evidence="1">Uncharacterized protein</fullName>
    </submittedName>
</protein>
<name>A0ABS7GF93_9BACT</name>
<dbReference type="RefSeq" id="WP_220251670.1">
    <property type="nucleotide sequence ID" value="NZ_JAICCF010000003.1"/>
</dbReference>
<sequence>MKPPLREKIDFYYNEQGYMVFTEHYHLQRGYCCGNGCKHCPYAYEKVPEPKRTSLLANRKDGNKEK</sequence>
<dbReference type="PANTHER" id="PTHR21037">
    <property type="entry name" value="39S RIBOSOMAL PROTEIN L14, MITOCHONDRIAL"/>
    <property type="match status" value="1"/>
</dbReference>
<accession>A0ABS7GF93</accession>
<dbReference type="PANTHER" id="PTHR21037:SF2">
    <property type="entry name" value="SIMILAR TO NOVEL PROTEIN"/>
    <property type="match status" value="1"/>
</dbReference>